<reference evidence="1 2" key="1">
    <citation type="submission" date="2021-06" db="EMBL/GenBank/DDBJ databases">
        <authorList>
            <person name="Palmer J.M."/>
        </authorList>
    </citation>
    <scope>NUCLEOTIDE SEQUENCE [LARGE SCALE GENOMIC DNA]</scope>
    <source>
        <strain evidence="1 2">XC_2019</strain>
        <tissue evidence="1">Muscle</tissue>
    </source>
</reference>
<gene>
    <name evidence="1" type="ORF">XENOCAPTIV_022474</name>
</gene>
<evidence type="ECO:0000313" key="2">
    <source>
        <dbReference type="Proteomes" id="UP001434883"/>
    </source>
</evidence>
<name>A0ABV0RD34_9TELE</name>
<dbReference type="Proteomes" id="UP001434883">
    <property type="component" value="Unassembled WGS sequence"/>
</dbReference>
<keyword evidence="2" id="KW-1185">Reference proteome</keyword>
<evidence type="ECO:0000313" key="1">
    <source>
        <dbReference type="EMBL" id="MEQ2206074.1"/>
    </source>
</evidence>
<proteinExistence type="predicted"/>
<organism evidence="1 2">
    <name type="scientific">Xenoophorus captivus</name>
    <dbReference type="NCBI Taxonomy" id="1517983"/>
    <lineage>
        <taxon>Eukaryota</taxon>
        <taxon>Metazoa</taxon>
        <taxon>Chordata</taxon>
        <taxon>Craniata</taxon>
        <taxon>Vertebrata</taxon>
        <taxon>Euteleostomi</taxon>
        <taxon>Actinopterygii</taxon>
        <taxon>Neopterygii</taxon>
        <taxon>Teleostei</taxon>
        <taxon>Neoteleostei</taxon>
        <taxon>Acanthomorphata</taxon>
        <taxon>Ovalentaria</taxon>
        <taxon>Atherinomorphae</taxon>
        <taxon>Cyprinodontiformes</taxon>
        <taxon>Goodeidae</taxon>
        <taxon>Xenoophorus</taxon>
    </lineage>
</organism>
<sequence>MPGTDICSLCFSSWAWRRAASLSSRKRSVVSSPANSCMTTRDEDHHFSYSAFISQEQSHGNPITVFLYHNFNTHIIHFCVLIQNLSNVSNWILVSTQNKHVIGI</sequence>
<accession>A0ABV0RD34</accession>
<dbReference type="EMBL" id="JAHRIN010042511">
    <property type="protein sequence ID" value="MEQ2206074.1"/>
    <property type="molecule type" value="Genomic_DNA"/>
</dbReference>
<protein>
    <submittedName>
        <fullName evidence="1">Uncharacterized protein</fullName>
    </submittedName>
</protein>
<comment type="caution">
    <text evidence="1">The sequence shown here is derived from an EMBL/GenBank/DDBJ whole genome shotgun (WGS) entry which is preliminary data.</text>
</comment>